<comment type="similarity">
    <text evidence="1">Belongs to the iron-sulfur cluster assembly SufBD family.</text>
</comment>
<dbReference type="AlphaFoldDB" id="R1E4Q4"/>
<dbReference type="SUPFAM" id="SSF101960">
    <property type="entry name" value="Stabilizer of iron transporter SufD"/>
    <property type="match status" value="1"/>
</dbReference>
<name>R1E4Q4_NANST</name>
<dbReference type="NCBIfam" id="TIGR01980">
    <property type="entry name" value="sufB"/>
    <property type="match status" value="1"/>
</dbReference>
<dbReference type="PANTHER" id="PTHR30508">
    <property type="entry name" value="FES CLUSTER ASSEMBLY PROTEIN SUF"/>
    <property type="match status" value="1"/>
</dbReference>
<gene>
    <name evidence="4" type="ORF">Nst1_400</name>
</gene>
<dbReference type="Pfam" id="PF19295">
    <property type="entry name" value="SufBD_N"/>
    <property type="match status" value="1"/>
</dbReference>
<comment type="caution">
    <text evidence="4">The sequence shown here is derived from an EMBL/GenBank/DDBJ whole genome shotgun (WGS) entry which is preliminary data.</text>
</comment>
<proteinExistence type="inferred from homology"/>
<protein>
    <submittedName>
        <fullName evidence="4">Cysteine desulfurase activator SufB</fullName>
    </submittedName>
</protein>
<evidence type="ECO:0000259" key="3">
    <source>
        <dbReference type="Pfam" id="PF19295"/>
    </source>
</evidence>
<dbReference type="PANTHER" id="PTHR30508:SF1">
    <property type="entry name" value="UPF0051 PROTEIN ABCI8, CHLOROPLASTIC-RELATED"/>
    <property type="match status" value="1"/>
</dbReference>
<dbReference type="InterPro" id="IPR055346">
    <property type="entry name" value="Fe-S_cluster_assembly_SufBD"/>
</dbReference>
<dbReference type="Proteomes" id="UP000053279">
    <property type="component" value="Unassembled WGS sequence"/>
</dbReference>
<feature type="domain" description="SUF system FeS cluster assembly SufBD core" evidence="2">
    <location>
        <begin position="186"/>
        <end position="416"/>
    </location>
</feature>
<accession>R1E4Q4</accession>
<evidence type="ECO:0000259" key="2">
    <source>
        <dbReference type="Pfam" id="PF01458"/>
    </source>
</evidence>
<keyword evidence="5" id="KW-1185">Reference proteome</keyword>
<dbReference type="PATRIC" id="fig|1294122.7.peg.386"/>
<dbReference type="InterPro" id="IPR037284">
    <property type="entry name" value="SUF_FeS_clus_asmbl_SufBD_sf"/>
</dbReference>
<sequence length="447" mass="51446">MQEITIRGPLNEEKIKKISEILNEPDWMTNIRLKGLDYFNKLDLPKFGPEIKNIDFDNMIYYRSITKENKPKRWEDLPEDIKNRIEKLGLRKEFEREFLSGLLYQHDSSSIYKEIKKYLDQEGIIFMPLSQAVKDYPEIVKEYFGKVISFGDNKFAALNTAVWSGGVFIYVPENVKVDFPLQAYFWIGTENLGQFERTLIIADKNSKVTYIEGCTAPIYNVSSLHAAVVEVFAKENSEVTYATIQNWSKNIYNLVTKRAKVYKNAKIKWISAEFGSKVTMLYPGLILEENSTGEIYTMSIANENQIIDTGGRILVNGKNSRGYIVTKSISINGRAINRIDIKIFSNSENSKVISKCDSLIEGNGTAESIPRMEIYNNKNYYNHEAKTEKIDDQKILYLQSLGIDKKKAKRLIYMGFADDILKNFPPSYQMRIKKLLEIELEEIGGFG</sequence>
<dbReference type="InterPro" id="IPR045595">
    <property type="entry name" value="SufBD_N"/>
</dbReference>
<dbReference type="InterPro" id="IPR000825">
    <property type="entry name" value="SUF_FeS_clus_asmbl_SufBD_core"/>
</dbReference>
<dbReference type="Pfam" id="PF01458">
    <property type="entry name" value="SUFBD_core"/>
    <property type="match status" value="1"/>
</dbReference>
<evidence type="ECO:0000313" key="4">
    <source>
        <dbReference type="EMBL" id="EOD42367.1"/>
    </source>
</evidence>
<dbReference type="EMBL" id="APJZ01000003">
    <property type="protein sequence ID" value="EOD42367.1"/>
    <property type="molecule type" value="Genomic_DNA"/>
</dbReference>
<reference evidence="4 5" key="1">
    <citation type="submission" date="2013-02" db="EMBL/GenBank/DDBJ databases">
        <title>Insights into archaeal evolution and symbiosis from the genomes of a Nanoarchaeon and its crenarchaeal host from Yellowstone National Park.</title>
        <authorList>
            <person name="Podar M."/>
            <person name="Makarova K.S."/>
            <person name="Graham D.E."/>
            <person name="Wolf Y.I."/>
            <person name="Koonin E.V."/>
            <person name="Reysenbach A.-L."/>
        </authorList>
    </citation>
    <scope>NUCLEOTIDE SEQUENCE [LARGE SCALE GENOMIC DNA]</scope>
</reference>
<dbReference type="InterPro" id="IPR010231">
    <property type="entry name" value="SUF_FeS_clus_asmbl_SufB"/>
</dbReference>
<organism evidence="4 5">
    <name type="scientific">Nanobsidianus stetteri</name>
    <dbReference type="NCBI Taxonomy" id="1294122"/>
    <lineage>
        <taxon>Archaea</taxon>
        <taxon>Nanobdellota</taxon>
        <taxon>Candidatus Nanoarchaeia</taxon>
        <taxon>Nanoarchaeales</taxon>
        <taxon>Nanopusillaceae</taxon>
        <taxon>Candidatus Nanobsidianus</taxon>
    </lineage>
</organism>
<feature type="domain" description="SUF system FeS cluster assembly SufBD N-terminal" evidence="3">
    <location>
        <begin position="120"/>
        <end position="182"/>
    </location>
</feature>
<evidence type="ECO:0000256" key="1">
    <source>
        <dbReference type="ARBA" id="ARBA00043967"/>
    </source>
</evidence>
<evidence type="ECO:0000313" key="5">
    <source>
        <dbReference type="Proteomes" id="UP000053279"/>
    </source>
</evidence>
<dbReference type="GO" id="GO:0016226">
    <property type="term" value="P:iron-sulfur cluster assembly"/>
    <property type="evidence" value="ECO:0007669"/>
    <property type="project" value="InterPro"/>
</dbReference>